<organism evidence="1 2">
    <name type="scientific">Tothia fuscella</name>
    <dbReference type="NCBI Taxonomy" id="1048955"/>
    <lineage>
        <taxon>Eukaryota</taxon>
        <taxon>Fungi</taxon>
        <taxon>Dikarya</taxon>
        <taxon>Ascomycota</taxon>
        <taxon>Pezizomycotina</taxon>
        <taxon>Dothideomycetes</taxon>
        <taxon>Pleosporomycetidae</taxon>
        <taxon>Venturiales</taxon>
        <taxon>Cylindrosympodiaceae</taxon>
        <taxon>Tothia</taxon>
    </lineage>
</organism>
<dbReference type="OrthoDB" id="5337308at2759"/>
<keyword evidence="2" id="KW-1185">Reference proteome</keyword>
<evidence type="ECO:0000313" key="2">
    <source>
        <dbReference type="Proteomes" id="UP000800235"/>
    </source>
</evidence>
<comment type="caution">
    <text evidence="1">The sequence shown here is derived from an EMBL/GenBank/DDBJ whole genome shotgun (WGS) entry which is preliminary data.</text>
</comment>
<sequence>MVSLEGKVPHFQQLQEPALATEPQSWTGIRSEHRKDWEKNGREGEASFGVYETHFNTDEHNIAWVIPLMISPKYKLSDAPFSVLPEIQKWSDVSFLGYYMAIEARKLYGINSVEREGGSAMPCPHWILFEHIKDNAETLTIVVFTELLGRQGQHLGPWPGYKFTPDMPDFNMLIGVGHSKVIAYLLIQHKAQFNINEIKSVRIWQEPSKGFGLAEHIQLSYEIGPVDDNVPAAPAKRHDSPFD</sequence>
<proteinExistence type="predicted"/>
<dbReference type="EMBL" id="MU007009">
    <property type="protein sequence ID" value="KAF2436942.1"/>
    <property type="molecule type" value="Genomic_DNA"/>
</dbReference>
<name>A0A9P4U5F5_9PEZI</name>
<dbReference type="AlphaFoldDB" id="A0A9P4U5F5"/>
<accession>A0A9P4U5F5</accession>
<evidence type="ECO:0000313" key="1">
    <source>
        <dbReference type="EMBL" id="KAF2436942.1"/>
    </source>
</evidence>
<protein>
    <submittedName>
        <fullName evidence="1">Uncharacterized protein</fullName>
    </submittedName>
</protein>
<dbReference type="Proteomes" id="UP000800235">
    <property type="component" value="Unassembled WGS sequence"/>
</dbReference>
<reference evidence="1" key="1">
    <citation type="journal article" date="2020" name="Stud. Mycol.">
        <title>101 Dothideomycetes genomes: a test case for predicting lifestyles and emergence of pathogens.</title>
        <authorList>
            <person name="Haridas S."/>
            <person name="Albert R."/>
            <person name="Binder M."/>
            <person name="Bloem J."/>
            <person name="Labutti K."/>
            <person name="Salamov A."/>
            <person name="Andreopoulos B."/>
            <person name="Baker S."/>
            <person name="Barry K."/>
            <person name="Bills G."/>
            <person name="Bluhm B."/>
            <person name="Cannon C."/>
            <person name="Castanera R."/>
            <person name="Culley D."/>
            <person name="Daum C."/>
            <person name="Ezra D."/>
            <person name="Gonzalez J."/>
            <person name="Henrissat B."/>
            <person name="Kuo A."/>
            <person name="Liang C."/>
            <person name="Lipzen A."/>
            <person name="Lutzoni F."/>
            <person name="Magnuson J."/>
            <person name="Mondo S."/>
            <person name="Nolan M."/>
            <person name="Ohm R."/>
            <person name="Pangilinan J."/>
            <person name="Park H.-J."/>
            <person name="Ramirez L."/>
            <person name="Alfaro M."/>
            <person name="Sun H."/>
            <person name="Tritt A."/>
            <person name="Yoshinaga Y."/>
            <person name="Zwiers L.-H."/>
            <person name="Turgeon B."/>
            <person name="Goodwin S."/>
            <person name="Spatafora J."/>
            <person name="Crous P."/>
            <person name="Grigoriev I."/>
        </authorList>
    </citation>
    <scope>NUCLEOTIDE SEQUENCE</scope>
    <source>
        <strain evidence="1">CBS 130266</strain>
    </source>
</reference>
<gene>
    <name evidence="1" type="ORF">EJ08DRAFT_691250</name>
</gene>